<dbReference type="Gene3D" id="3.30.2020.10">
    <property type="entry name" value="NE0471-like N-terminal domain"/>
    <property type="match status" value="1"/>
</dbReference>
<dbReference type="SUPFAM" id="SSF143880">
    <property type="entry name" value="NE0471 N-terminal domain-like"/>
    <property type="match status" value="1"/>
</dbReference>
<sequence>MVRNGIVYGKNKPKVLTVVSVTPMHDYRLKVTFSNHETKIFDFKPYLSVPDFAHLHDSVLFNKCYISLGIVTWDEKTEISTDLLYFDGVTLSEITKLEMPDDNL</sequence>
<comment type="caution">
    <text evidence="1">The sequence shown here is derived from an EMBL/GenBank/DDBJ whole genome shotgun (WGS) entry which is preliminary data.</text>
</comment>
<dbReference type="InterPro" id="IPR018841">
    <property type="entry name" value="DUF2442"/>
</dbReference>
<dbReference type="AlphaFoldDB" id="A0A9D2GUD3"/>
<protein>
    <submittedName>
        <fullName evidence="1">DUF2442 domain-containing protein</fullName>
    </submittedName>
</protein>
<gene>
    <name evidence="1" type="ORF">H9804_06365</name>
</gene>
<dbReference type="Proteomes" id="UP000824176">
    <property type="component" value="Unassembled WGS sequence"/>
</dbReference>
<reference evidence="1" key="1">
    <citation type="journal article" date="2021" name="PeerJ">
        <title>Extensive microbial diversity within the chicken gut microbiome revealed by metagenomics and culture.</title>
        <authorList>
            <person name="Gilroy R."/>
            <person name="Ravi A."/>
            <person name="Getino M."/>
            <person name="Pursley I."/>
            <person name="Horton D.L."/>
            <person name="Alikhan N.F."/>
            <person name="Baker D."/>
            <person name="Gharbi K."/>
            <person name="Hall N."/>
            <person name="Watson M."/>
            <person name="Adriaenssens E.M."/>
            <person name="Foster-Nyarko E."/>
            <person name="Jarju S."/>
            <person name="Secka A."/>
            <person name="Antonio M."/>
            <person name="Oren A."/>
            <person name="Chaudhuri R.R."/>
            <person name="La Ragione R."/>
            <person name="Hildebrand F."/>
            <person name="Pallen M.J."/>
        </authorList>
    </citation>
    <scope>NUCLEOTIDE SEQUENCE</scope>
    <source>
        <strain evidence="1">ChiW4-1371</strain>
    </source>
</reference>
<evidence type="ECO:0000313" key="1">
    <source>
        <dbReference type="EMBL" id="HIZ89549.1"/>
    </source>
</evidence>
<accession>A0A9D2GUD3</accession>
<evidence type="ECO:0000313" key="2">
    <source>
        <dbReference type="Proteomes" id="UP000824176"/>
    </source>
</evidence>
<dbReference type="Pfam" id="PF10387">
    <property type="entry name" value="DUF2442"/>
    <property type="match status" value="1"/>
</dbReference>
<reference evidence="1" key="2">
    <citation type="submission" date="2021-04" db="EMBL/GenBank/DDBJ databases">
        <authorList>
            <person name="Gilroy R."/>
        </authorList>
    </citation>
    <scope>NUCLEOTIDE SEQUENCE</scope>
    <source>
        <strain evidence="1">ChiW4-1371</strain>
    </source>
</reference>
<proteinExistence type="predicted"/>
<dbReference type="EMBL" id="DXAQ01000098">
    <property type="protein sequence ID" value="HIZ89549.1"/>
    <property type="molecule type" value="Genomic_DNA"/>
</dbReference>
<name>A0A9D2GUD3_9BACT</name>
<organism evidence="1 2">
    <name type="scientific">Candidatus Mucispirillum faecigallinarum</name>
    <dbReference type="NCBI Taxonomy" id="2838699"/>
    <lineage>
        <taxon>Bacteria</taxon>
        <taxon>Pseudomonadati</taxon>
        <taxon>Deferribacterota</taxon>
        <taxon>Deferribacteres</taxon>
        <taxon>Deferribacterales</taxon>
        <taxon>Mucispirillaceae</taxon>
        <taxon>Mucispirillum</taxon>
    </lineage>
</organism>
<dbReference type="InterPro" id="IPR036782">
    <property type="entry name" value="NE0471-like_N"/>
</dbReference>